<dbReference type="Pfam" id="PF04082">
    <property type="entry name" value="Fungal_trans"/>
    <property type="match status" value="1"/>
</dbReference>
<dbReference type="GO" id="GO:0000981">
    <property type="term" value="F:DNA-binding transcription factor activity, RNA polymerase II-specific"/>
    <property type="evidence" value="ECO:0007669"/>
    <property type="project" value="InterPro"/>
</dbReference>
<dbReference type="Proteomes" id="UP000028524">
    <property type="component" value="Unassembled WGS sequence"/>
</dbReference>
<dbReference type="GO" id="GO:0006351">
    <property type="term" value="P:DNA-templated transcription"/>
    <property type="evidence" value="ECO:0007669"/>
    <property type="project" value="InterPro"/>
</dbReference>
<accession>A0A084QIN6</accession>
<protein>
    <recommendedName>
        <fullName evidence="5">Zn(2)-C6 fungal-type domain-containing protein</fullName>
    </recommendedName>
</protein>
<dbReference type="SUPFAM" id="SSF57701">
    <property type="entry name" value="Zn2/Cys6 DNA-binding domain"/>
    <property type="match status" value="1"/>
</dbReference>
<dbReference type="PANTHER" id="PTHR31001:SF49">
    <property type="entry name" value="ZN(II)2CYS6 TRANSCRIPTION FACTOR (EUROFUNG)"/>
    <property type="match status" value="1"/>
</dbReference>
<dbReference type="PROSITE" id="PS50048">
    <property type="entry name" value="ZN2_CY6_FUNGAL_2"/>
    <property type="match status" value="1"/>
</dbReference>
<dbReference type="HOGENOM" id="CLU_007426_4_0_1"/>
<dbReference type="AlphaFoldDB" id="A0A084QIN6"/>
<organism evidence="6 7">
    <name type="scientific">Stachybotrys chlorohalonatus (strain IBT 40285)</name>
    <dbReference type="NCBI Taxonomy" id="1283841"/>
    <lineage>
        <taxon>Eukaryota</taxon>
        <taxon>Fungi</taxon>
        <taxon>Dikarya</taxon>
        <taxon>Ascomycota</taxon>
        <taxon>Pezizomycotina</taxon>
        <taxon>Sordariomycetes</taxon>
        <taxon>Hypocreomycetidae</taxon>
        <taxon>Hypocreales</taxon>
        <taxon>Stachybotryaceae</taxon>
        <taxon>Stachybotrys</taxon>
    </lineage>
</organism>
<dbReference type="STRING" id="1283841.A0A084QIN6"/>
<evidence type="ECO:0000256" key="1">
    <source>
        <dbReference type="ARBA" id="ARBA00004123"/>
    </source>
</evidence>
<reference evidence="6 7" key="1">
    <citation type="journal article" date="2014" name="BMC Genomics">
        <title>Comparative genome sequencing reveals chemotype-specific gene clusters in the toxigenic black mold Stachybotrys.</title>
        <authorList>
            <person name="Semeiks J."/>
            <person name="Borek D."/>
            <person name="Otwinowski Z."/>
            <person name="Grishin N.V."/>
        </authorList>
    </citation>
    <scope>NUCLEOTIDE SEQUENCE [LARGE SCALE GENOMIC DNA]</scope>
    <source>
        <strain evidence="6 7">IBT 40285</strain>
    </source>
</reference>
<gene>
    <name evidence="6" type="ORF">S40285_07773</name>
</gene>
<keyword evidence="3" id="KW-0539">Nucleus</keyword>
<dbReference type="InterPro" id="IPR001138">
    <property type="entry name" value="Zn2Cys6_DnaBD"/>
</dbReference>
<comment type="subcellular location">
    <subcellularLocation>
        <location evidence="1">Nucleus</location>
    </subcellularLocation>
</comment>
<evidence type="ECO:0000313" key="7">
    <source>
        <dbReference type="Proteomes" id="UP000028524"/>
    </source>
</evidence>
<name>A0A084QIN6_STAC4</name>
<feature type="region of interest" description="Disordered" evidence="4">
    <location>
        <begin position="601"/>
        <end position="621"/>
    </location>
</feature>
<feature type="compositionally biased region" description="Polar residues" evidence="4">
    <location>
        <begin position="602"/>
        <end position="621"/>
    </location>
</feature>
<dbReference type="InterPro" id="IPR050613">
    <property type="entry name" value="Sec_Metabolite_Reg"/>
</dbReference>
<keyword evidence="7" id="KW-1185">Reference proteome</keyword>
<dbReference type="InParanoid" id="A0A084QIN6"/>
<dbReference type="GO" id="GO:0008270">
    <property type="term" value="F:zinc ion binding"/>
    <property type="evidence" value="ECO:0007669"/>
    <property type="project" value="InterPro"/>
</dbReference>
<evidence type="ECO:0000259" key="5">
    <source>
        <dbReference type="PROSITE" id="PS50048"/>
    </source>
</evidence>
<dbReference type="GO" id="GO:0005634">
    <property type="term" value="C:nucleus"/>
    <property type="evidence" value="ECO:0007669"/>
    <property type="project" value="UniProtKB-SubCell"/>
</dbReference>
<evidence type="ECO:0000256" key="3">
    <source>
        <dbReference type="ARBA" id="ARBA00023242"/>
    </source>
</evidence>
<dbReference type="CDD" id="cd00067">
    <property type="entry name" value="GAL4"/>
    <property type="match status" value="1"/>
</dbReference>
<dbReference type="OMA" id="DANYTIM"/>
<proteinExistence type="predicted"/>
<dbReference type="SMART" id="SM00906">
    <property type="entry name" value="Fungal_trans"/>
    <property type="match status" value="1"/>
</dbReference>
<dbReference type="Pfam" id="PF00172">
    <property type="entry name" value="Zn_clus"/>
    <property type="match status" value="1"/>
</dbReference>
<feature type="domain" description="Zn(2)-C6 fungal-type" evidence="5">
    <location>
        <begin position="29"/>
        <end position="60"/>
    </location>
</feature>
<feature type="region of interest" description="Disordered" evidence="4">
    <location>
        <begin position="93"/>
        <end position="119"/>
    </location>
</feature>
<dbReference type="PANTHER" id="PTHR31001">
    <property type="entry name" value="UNCHARACTERIZED TRANSCRIPTIONAL REGULATORY PROTEIN"/>
    <property type="match status" value="1"/>
</dbReference>
<dbReference type="SMART" id="SM00066">
    <property type="entry name" value="GAL4"/>
    <property type="match status" value="1"/>
</dbReference>
<dbReference type="CDD" id="cd12148">
    <property type="entry name" value="fungal_TF_MHR"/>
    <property type="match status" value="1"/>
</dbReference>
<evidence type="ECO:0000256" key="2">
    <source>
        <dbReference type="ARBA" id="ARBA00022723"/>
    </source>
</evidence>
<dbReference type="InterPro" id="IPR007219">
    <property type="entry name" value="XnlR_reg_dom"/>
</dbReference>
<dbReference type="InterPro" id="IPR036864">
    <property type="entry name" value="Zn2-C6_fun-type_DNA-bd_sf"/>
</dbReference>
<dbReference type="OrthoDB" id="4934715at2759"/>
<dbReference type="GO" id="GO:0003677">
    <property type="term" value="F:DNA binding"/>
    <property type="evidence" value="ECO:0007669"/>
    <property type="project" value="InterPro"/>
</dbReference>
<keyword evidence="2" id="KW-0479">Metal-binding</keyword>
<sequence length="687" mass="77446">MPNAIPEPFRGVFRASDSHRAKRNRAAVSCTACQKRKSRCDRQHPCGACEKRGHPSACHFVPSKNGNESSSGSKQELLSRLTQLEDLVKGMTEGPRWHDTVPPPTAVAGGDDATPPATNSEDTTVYYGPTSWAALVESIHGIQSALEAEPAPPPKDPDVVFGDLAPVTIDDIVSCLPTRRDCDRIISAYFNSKFVALPFLHVHHFRRRYEAFWESPSSTNLLWISILFSVLTMGTMILRHKEPFVATSMVTTEPRVYMVMAARCLVSGHYIHAKVYSVEAILAHAHSRNLTKKDSDPSLWSLYGLAVRIAQQRGYHRNPRNAKLRISPFDAEMRRRVWFTIRSFDLLFSFQHGMPPMVHEGDCDVEKPTNLSDDDFDEDCLELPPGRPFTDPTPILSYICKADLLPTLRRINRRALGIKTSTFEQANELAAELEQWHESMPPYVTYRPISETAFTDANYTIMHRIMLELMYLMSRAVLYCPYLNSTEEQRRTGVAMTNICRDAALRIIDIHLEVDRESQPGGRIYEDRYMVTTLTLNDFLNAAMIICVDLVEARHASNEEREARVDILKKSYRVWLNRCDESNDAKFACQVLRAILNRVEGSPQSTTSNGDQSLTSGSTTDASYAEEADGLALDNSYWGTDLHAEPCVELDNLPTFDAFFTNTETLNWVGRIAHSELSEVSRIRSLC</sequence>
<dbReference type="EMBL" id="KL660720">
    <property type="protein sequence ID" value="KFA63821.1"/>
    <property type="molecule type" value="Genomic_DNA"/>
</dbReference>
<evidence type="ECO:0000256" key="4">
    <source>
        <dbReference type="SAM" id="MobiDB-lite"/>
    </source>
</evidence>
<dbReference type="Gene3D" id="4.10.240.10">
    <property type="entry name" value="Zn(2)-C6 fungal-type DNA-binding domain"/>
    <property type="match status" value="1"/>
</dbReference>
<evidence type="ECO:0000313" key="6">
    <source>
        <dbReference type="EMBL" id="KFA63821.1"/>
    </source>
</evidence>